<feature type="region of interest" description="Disordered" evidence="1">
    <location>
        <begin position="36"/>
        <end position="78"/>
    </location>
</feature>
<sequence length="78" mass="8491">LGQLATRVAGALAARSGPSDLGHSCDAETFECAGQQGDDSLVREGPEGVPTDLRRTPVRSRRRRRKDVFHPVRTLSLH</sequence>
<evidence type="ECO:0000313" key="4">
    <source>
        <dbReference type="Proteomes" id="UP001642484"/>
    </source>
</evidence>
<accession>A0ABP0PD14</accession>
<evidence type="ECO:0000256" key="1">
    <source>
        <dbReference type="SAM" id="MobiDB-lite"/>
    </source>
</evidence>
<evidence type="ECO:0000313" key="3">
    <source>
        <dbReference type="EMBL" id="CAK9073402.1"/>
    </source>
</evidence>
<dbReference type="Proteomes" id="UP001642484">
    <property type="component" value="Unassembled WGS sequence"/>
</dbReference>
<feature type="non-terminal residue" evidence="3">
    <location>
        <position position="1"/>
    </location>
</feature>
<name>A0ABP0PD14_9DINO</name>
<comment type="caution">
    <text evidence="3">The sequence shown here is derived from an EMBL/GenBank/DDBJ whole genome shotgun (WGS) entry which is preliminary data.</text>
</comment>
<protein>
    <submittedName>
        <fullName evidence="3">Uncharacterized protein</fullName>
    </submittedName>
</protein>
<dbReference type="EMBL" id="CAXAMN010022871">
    <property type="protein sequence ID" value="CAK9073321.1"/>
    <property type="molecule type" value="Genomic_DNA"/>
</dbReference>
<keyword evidence="4" id="KW-1185">Reference proteome</keyword>
<feature type="compositionally biased region" description="Basic residues" evidence="1">
    <location>
        <begin position="56"/>
        <end position="67"/>
    </location>
</feature>
<proteinExistence type="predicted"/>
<dbReference type="EMBL" id="CAXAMN010022877">
    <property type="protein sequence ID" value="CAK9073402.1"/>
    <property type="molecule type" value="Genomic_DNA"/>
</dbReference>
<organism evidence="3 4">
    <name type="scientific">Durusdinium trenchii</name>
    <dbReference type="NCBI Taxonomy" id="1381693"/>
    <lineage>
        <taxon>Eukaryota</taxon>
        <taxon>Sar</taxon>
        <taxon>Alveolata</taxon>
        <taxon>Dinophyceae</taxon>
        <taxon>Suessiales</taxon>
        <taxon>Symbiodiniaceae</taxon>
        <taxon>Durusdinium</taxon>
    </lineage>
</organism>
<reference evidence="3 4" key="1">
    <citation type="submission" date="2024-02" db="EMBL/GenBank/DDBJ databases">
        <authorList>
            <person name="Chen Y."/>
            <person name="Shah S."/>
            <person name="Dougan E. K."/>
            <person name="Thang M."/>
            <person name="Chan C."/>
        </authorList>
    </citation>
    <scope>NUCLEOTIDE SEQUENCE [LARGE SCALE GENOMIC DNA]</scope>
</reference>
<feature type="non-terminal residue" evidence="3">
    <location>
        <position position="78"/>
    </location>
</feature>
<gene>
    <name evidence="2" type="ORF">CCMP2556_LOCUS36094</name>
    <name evidence="3" type="ORF">CCMP2556_LOCUS36145</name>
</gene>
<evidence type="ECO:0000313" key="2">
    <source>
        <dbReference type="EMBL" id="CAK9073321.1"/>
    </source>
</evidence>